<evidence type="ECO:0000259" key="4">
    <source>
        <dbReference type="PROSITE" id="PS50048"/>
    </source>
</evidence>
<feature type="transmembrane region" description="Helical" evidence="3">
    <location>
        <begin position="291"/>
        <end position="312"/>
    </location>
</feature>
<dbReference type="EMBL" id="CAACVR010000008">
    <property type="protein sequence ID" value="VEU20982.1"/>
    <property type="molecule type" value="Genomic_DNA"/>
</dbReference>
<evidence type="ECO:0000256" key="1">
    <source>
        <dbReference type="ARBA" id="ARBA00004123"/>
    </source>
</evidence>
<keyword evidence="3" id="KW-0472">Membrane</keyword>
<dbReference type="PROSITE" id="PS00463">
    <property type="entry name" value="ZN2_CY6_FUNGAL_1"/>
    <property type="match status" value="1"/>
</dbReference>
<keyword evidence="3" id="KW-0812">Transmembrane</keyword>
<dbReference type="InterPro" id="IPR036864">
    <property type="entry name" value="Zn2-C6_fun-type_DNA-bd_sf"/>
</dbReference>
<dbReference type="SMART" id="SM00066">
    <property type="entry name" value="GAL4"/>
    <property type="match status" value="1"/>
</dbReference>
<dbReference type="GO" id="GO:0005634">
    <property type="term" value="C:nucleus"/>
    <property type="evidence" value="ECO:0007669"/>
    <property type="project" value="UniProtKB-SubCell"/>
</dbReference>
<dbReference type="AlphaFoldDB" id="A0A448YJ56"/>
<dbReference type="FunCoup" id="A0A448YJ56">
    <property type="interactions" value="1363"/>
</dbReference>
<evidence type="ECO:0000313" key="5">
    <source>
        <dbReference type="EMBL" id="VEU20982.1"/>
    </source>
</evidence>
<dbReference type="PROSITE" id="PS50048">
    <property type="entry name" value="ZN2_CY6_FUNGAL_2"/>
    <property type="match status" value="1"/>
</dbReference>
<accession>A0A448YJ56</accession>
<proteinExistence type="predicted"/>
<gene>
    <name evidence="5" type="ORF">BRENAR_LOCUS1717</name>
</gene>
<dbReference type="GO" id="GO:0000981">
    <property type="term" value="F:DNA-binding transcription factor activity, RNA polymerase II-specific"/>
    <property type="evidence" value="ECO:0007669"/>
    <property type="project" value="InterPro"/>
</dbReference>
<sequence>MNRTDSKIRKKRNRKFLVCAECRRKKIKCDRKQPCSHCIKAGLVCEFKAPNGSPCEPIEVQDAVEGEMIEDSMDIDGSISSAVGPELAAVDILMSGDPSGGNGTIDGSPLSTPPGLQAQIDELKQKLAQITERVQEDNARSSLPSILDVKLASLKRSGVACKPSRTVFVGPTSRYCLVFSRPMFRYMISSLRNVMNDERRAWKKLHHGSEHTPRFSADAIDEEVAVGLIQRLICSNYYAFQERLVYFQTNLNHLLYSSFVPMDVIHSLFLARFHDPDQNGVAIFSRPLKCYFYADISAIVSIVYLVVIFTRYNSQNDRFAHRLLIHDTDQLSSLALNLLNLSEYRRKKTQLALLTLIILRSALFVHDNPEGANEEVNSYPIFQMSLDMSYQMGIHMDPDSINFYMFKDKLTMKARGMSPIELRELWNYLQTEDAIYSFTMGTPILIRYDFCTGYKKKSHCFFEDKRADGVAILREIALEINSLKPICMRDVLRFIDKVTLYLYELPFKMFCVSDDDLDDLANLCRLKLLFLQALQCLCRMIIIAVSDLYKSKSPVLQDKETVSLLNSLCEEMYREALLAAASSLYIMRDICDGRTLFGNEKDGKYIVFFRDLLARGMGQGFILWFTCLLAKATKNAELITELANEPLLADYPPDSTFDEDVTVYTIEVALYHRYTGKDAQYCESLSSKLVRSPTLMTFASSLYDVVSKNMVMRNSLDSFMILKLVIMWLYVLQTVQECENELDRKAMSVADIMAKTKEKVESGFNLGRLDENLKLNADEYQLEKVFDSMFMDQNWLNLPANFEFHDGASVSADGSWIDIDGEKADVNNVGYGDLSWNQGS</sequence>
<dbReference type="Proteomes" id="UP000290900">
    <property type="component" value="Unassembled WGS sequence"/>
</dbReference>
<comment type="subcellular location">
    <subcellularLocation>
        <location evidence="1">Nucleus</location>
    </subcellularLocation>
</comment>
<reference evidence="5 6" key="1">
    <citation type="submission" date="2018-12" db="EMBL/GenBank/DDBJ databases">
        <authorList>
            <person name="Tiukova I."/>
            <person name="Dainat J."/>
        </authorList>
    </citation>
    <scope>NUCLEOTIDE SEQUENCE [LARGE SCALE GENOMIC DNA]</scope>
</reference>
<dbReference type="PANTHER" id="PTHR31001">
    <property type="entry name" value="UNCHARACTERIZED TRANSCRIPTIONAL REGULATORY PROTEIN"/>
    <property type="match status" value="1"/>
</dbReference>
<evidence type="ECO:0000313" key="6">
    <source>
        <dbReference type="Proteomes" id="UP000290900"/>
    </source>
</evidence>
<dbReference type="CDD" id="cd00067">
    <property type="entry name" value="GAL4"/>
    <property type="match status" value="1"/>
</dbReference>
<organism evidence="5 6">
    <name type="scientific">Brettanomyces naardenensis</name>
    <name type="common">Yeast</name>
    <dbReference type="NCBI Taxonomy" id="13370"/>
    <lineage>
        <taxon>Eukaryota</taxon>
        <taxon>Fungi</taxon>
        <taxon>Dikarya</taxon>
        <taxon>Ascomycota</taxon>
        <taxon>Saccharomycotina</taxon>
        <taxon>Pichiomycetes</taxon>
        <taxon>Pichiales</taxon>
        <taxon>Pichiaceae</taxon>
        <taxon>Brettanomyces</taxon>
    </lineage>
</organism>
<dbReference type="InParanoid" id="A0A448YJ56"/>
<evidence type="ECO:0000256" key="2">
    <source>
        <dbReference type="ARBA" id="ARBA00023242"/>
    </source>
</evidence>
<feature type="domain" description="Zn(2)-C6 fungal-type" evidence="4">
    <location>
        <begin position="18"/>
        <end position="47"/>
    </location>
</feature>
<dbReference type="Gene3D" id="4.10.240.10">
    <property type="entry name" value="Zn(2)-C6 fungal-type DNA-binding domain"/>
    <property type="match status" value="1"/>
</dbReference>
<name>A0A448YJ56_BRENA</name>
<evidence type="ECO:0000256" key="3">
    <source>
        <dbReference type="SAM" id="Phobius"/>
    </source>
</evidence>
<keyword evidence="6" id="KW-1185">Reference proteome</keyword>
<keyword evidence="3" id="KW-1133">Transmembrane helix</keyword>
<dbReference type="SUPFAM" id="SSF57701">
    <property type="entry name" value="Zn2/Cys6 DNA-binding domain"/>
    <property type="match status" value="1"/>
</dbReference>
<protein>
    <submittedName>
        <fullName evidence="5">DEKNAAC101831</fullName>
    </submittedName>
</protein>
<dbReference type="Pfam" id="PF00172">
    <property type="entry name" value="Zn_clus"/>
    <property type="match status" value="1"/>
</dbReference>
<keyword evidence="2" id="KW-0539">Nucleus</keyword>
<dbReference type="OrthoDB" id="3986994at2759"/>
<dbReference type="InterPro" id="IPR050613">
    <property type="entry name" value="Sec_Metabolite_Reg"/>
</dbReference>
<dbReference type="STRING" id="13370.A0A448YJ56"/>
<dbReference type="InterPro" id="IPR001138">
    <property type="entry name" value="Zn2Cys6_DnaBD"/>
</dbReference>
<dbReference type="PANTHER" id="PTHR31001:SF90">
    <property type="entry name" value="CENTROMERE DNA-BINDING PROTEIN COMPLEX CBF3 SUBUNIT B"/>
    <property type="match status" value="1"/>
</dbReference>
<dbReference type="GO" id="GO:0008270">
    <property type="term" value="F:zinc ion binding"/>
    <property type="evidence" value="ECO:0007669"/>
    <property type="project" value="InterPro"/>
</dbReference>